<evidence type="ECO:0000256" key="14">
    <source>
        <dbReference type="ARBA" id="ARBA00079184"/>
    </source>
</evidence>
<dbReference type="CDD" id="cd16574">
    <property type="entry name" value="RING-HC_Topors"/>
    <property type="match status" value="1"/>
</dbReference>
<sequence>MGEPRELRSRAVGSNGRRRQRSKPNMAPATDDFGSDGFSPKSSTNKLHQAMSTDESPDSKCPICLDKFENVAYLNRCYHRFCFRCVQEWSKNKAECPLCKQPFHSIIHSMRSDDDFKEYIVRPSENGSFGNPDGRRFRYRTTLTRERRTSVFPRRNAASRRTTSPPDNGILFESLSSQPPRHRNVEMYQMIRRLSSLRQANSEGRSMRQIQEQEIINFRRALYRSGIRVRSIEDGGRYRDISAEFFRRNPACLHRLVPWLKRELTVLFGAHGSLVNIVQHIIMSNVTRYDLESQAFADDLKPFLLHRTEHFLHEFISFARCPFNIDAYDQHANYDCPAPSYEEGSRSDSSIITISPDEAESQEPERNAFTTGIGQAPWDDETPGPSYSSATEQVCPAVSASLDTSESSDDEPPGNATESQMELPASVETNDDSEASSDNCVIVGYVKPLAERTPELVELSSDSEGSVDDSKSEDVSKVLPIQYQSFSDTDVSGYATPSSLGSRDGRSSYKGNMSLSSKIKSKRRETEKGKTRESTARNWLRSSVAKRGGGSDDDDDYRLPKRRRSESYSQHSHNKEHLGLKSKKKHHSMEKRRRRRDYSRHKHKRDKKKSRDESLSRKSQTLSLSSDSIVSRDLSRSRSRSNEYSRRRSKSKDSDYYLRDNYQSRYKWEYTFYSTNIARDGYEYRKRTEARAHYSRQSSSPDYRVQAFSERTDSRNPRGHNESRYYYYERRRTRSRSNSRSRTPPIGPERMRSEKPSGKRKYKTRHLESAHRGSEEASSTKEGNALQKHLPKYRSSYKRKESFLDIQQEPESQPPKRRKKSRSPSVEIIYEGKATDARHHKKKRKRGKKSHKSHTGCSAFSSPVIITIDSDSDKGLETQGNTECDSSFSWSPSVPQNERDAESPSSLFESRDCNDRDDEMESMGRDNNVPTTAGDAQDEILDGVPQLQGTPNGHISPVSDDQSLDTENQHSNVETELSNQLSAVRTSLILKLSKKLMENSHRQDSPNQKV</sequence>
<evidence type="ECO:0000256" key="8">
    <source>
        <dbReference type="ARBA" id="ARBA00023015"/>
    </source>
</evidence>
<gene>
    <name evidence="20" type="primary">TOPORS</name>
</gene>
<dbReference type="GO" id="GO:0032391">
    <property type="term" value="C:photoreceptor connecting cilium"/>
    <property type="evidence" value="ECO:0007669"/>
    <property type="project" value="UniProtKB-ARBA"/>
</dbReference>
<feature type="region of interest" description="Disordered" evidence="17">
    <location>
        <begin position="1"/>
        <end position="57"/>
    </location>
</feature>
<dbReference type="InterPro" id="IPR058745">
    <property type="entry name" value="PWI_Topors"/>
</dbReference>
<dbReference type="GO" id="GO:0061630">
    <property type="term" value="F:ubiquitin protein ligase activity"/>
    <property type="evidence" value="ECO:0007669"/>
    <property type="project" value="UniProtKB-EC"/>
</dbReference>
<dbReference type="SUPFAM" id="SSF57850">
    <property type="entry name" value="RING/U-box"/>
    <property type="match status" value="1"/>
</dbReference>
<dbReference type="Pfam" id="PF00097">
    <property type="entry name" value="zf-C3HC4"/>
    <property type="match status" value="1"/>
</dbReference>
<protein>
    <recommendedName>
        <fullName evidence="10">E3 ubiquitin-protein ligase Topors</fullName>
        <ecNumber evidence="2">2.3.2.27</ecNumber>
    </recommendedName>
    <alternativeName>
        <fullName evidence="11">RING-type E3 ubiquitin transferase Topors</fullName>
    </alternativeName>
    <alternativeName>
        <fullName evidence="13">SUMO1-protein E3 ligase Topors</fullName>
    </alternativeName>
    <alternativeName>
        <fullName evidence="12">Topoisomerase I-binding RING finger protein</fullName>
    </alternativeName>
    <alternativeName>
        <fullName evidence="14">Topoisomerase I-binding arginine/serine-rich protein</fullName>
    </alternativeName>
    <alternativeName>
        <fullName evidence="15">Tumor suppressor p53-binding protein 3</fullName>
    </alternativeName>
</protein>
<proteinExistence type="predicted"/>
<feature type="compositionally biased region" description="Basic residues" evidence="17">
    <location>
        <begin position="838"/>
        <end position="854"/>
    </location>
</feature>
<evidence type="ECO:0000259" key="18">
    <source>
        <dbReference type="PROSITE" id="PS50089"/>
    </source>
</evidence>
<dbReference type="Proteomes" id="UP001190640">
    <property type="component" value="Chromosome 8"/>
</dbReference>
<evidence type="ECO:0000256" key="4">
    <source>
        <dbReference type="ARBA" id="ARBA00022723"/>
    </source>
</evidence>
<dbReference type="InterPro" id="IPR058746">
    <property type="entry name" value="Znf_RING-type_Topors"/>
</dbReference>
<keyword evidence="9" id="KW-0804">Transcription</keyword>
<feature type="compositionally biased region" description="Basic and acidic residues" evidence="17">
    <location>
        <begin position="633"/>
        <end position="653"/>
    </location>
</feature>
<dbReference type="InterPro" id="IPR017907">
    <property type="entry name" value="Znf_RING_CS"/>
</dbReference>
<dbReference type="PANTHER" id="PTHR46077:SF1">
    <property type="entry name" value="TOP1 BINDING ARGININE_SERINE RICH PROTEIN, E3 UBIQUITIN LIGASE"/>
    <property type="match status" value="1"/>
</dbReference>
<evidence type="ECO:0000256" key="11">
    <source>
        <dbReference type="ARBA" id="ARBA00076856"/>
    </source>
</evidence>
<dbReference type="GO" id="GO:0008630">
    <property type="term" value="P:intrinsic apoptotic signaling pathway in response to DNA damage"/>
    <property type="evidence" value="ECO:0007669"/>
    <property type="project" value="UniProtKB-ARBA"/>
</dbReference>
<keyword evidence="4" id="KW-0479">Metal-binding</keyword>
<evidence type="ECO:0000256" key="1">
    <source>
        <dbReference type="ARBA" id="ARBA00000900"/>
    </source>
</evidence>
<accession>A0AA97JSC8</accession>
<dbReference type="CTD" id="10210"/>
<dbReference type="FunFam" id="3.30.40.10:FF:000136">
    <property type="entry name" value="E3 ubiquitin-protein ligase Topors"/>
    <property type="match status" value="1"/>
</dbReference>
<dbReference type="AlphaFoldDB" id="A0AA97JSC8"/>
<keyword evidence="6" id="KW-0833">Ubl conjugation pathway</keyword>
<organism evidence="19 20">
    <name type="scientific">Eublepharis macularius</name>
    <name type="common">Leopard gecko</name>
    <name type="synonym">Cyrtodactylus macularius</name>
    <dbReference type="NCBI Taxonomy" id="481883"/>
    <lineage>
        <taxon>Eukaryota</taxon>
        <taxon>Metazoa</taxon>
        <taxon>Chordata</taxon>
        <taxon>Craniata</taxon>
        <taxon>Vertebrata</taxon>
        <taxon>Euteleostomi</taxon>
        <taxon>Lepidosauria</taxon>
        <taxon>Squamata</taxon>
        <taxon>Bifurcata</taxon>
        <taxon>Gekkota</taxon>
        <taxon>Eublepharidae</taxon>
        <taxon>Eublepharinae</taxon>
        <taxon>Eublepharis</taxon>
    </lineage>
</organism>
<feature type="compositionally biased region" description="Polar residues" evidence="17">
    <location>
        <begin position="40"/>
        <end position="54"/>
    </location>
</feature>
<dbReference type="InterPro" id="IPR001841">
    <property type="entry name" value="Znf_RING"/>
</dbReference>
<feature type="region of interest" description="Disordered" evidence="17">
    <location>
        <begin position="451"/>
        <end position="653"/>
    </location>
</feature>
<dbReference type="PROSITE" id="PS50089">
    <property type="entry name" value="ZF_RING_2"/>
    <property type="match status" value="1"/>
</dbReference>
<dbReference type="GO" id="GO:0000209">
    <property type="term" value="P:protein polyubiquitination"/>
    <property type="evidence" value="ECO:0007669"/>
    <property type="project" value="TreeGrafter"/>
</dbReference>
<comment type="catalytic activity">
    <reaction evidence="1">
        <text>S-ubiquitinyl-[E2 ubiquitin-conjugating enzyme]-L-cysteine + [acceptor protein]-L-lysine = [E2 ubiquitin-conjugating enzyme]-L-cysteine + N(6)-ubiquitinyl-[acceptor protein]-L-lysine.</text>
        <dbReference type="EC" id="2.3.2.27"/>
    </reaction>
</comment>
<dbReference type="InterPro" id="IPR018957">
    <property type="entry name" value="Znf_C3HC4_RING-type"/>
</dbReference>
<evidence type="ECO:0000256" key="7">
    <source>
        <dbReference type="ARBA" id="ARBA00022833"/>
    </source>
</evidence>
<evidence type="ECO:0000256" key="5">
    <source>
        <dbReference type="ARBA" id="ARBA00022771"/>
    </source>
</evidence>
<feature type="region of interest" description="Disordered" evidence="17">
    <location>
        <begin position="690"/>
        <end position="980"/>
    </location>
</feature>
<evidence type="ECO:0000256" key="16">
    <source>
        <dbReference type="PROSITE-ProRule" id="PRU00175"/>
    </source>
</evidence>
<feature type="compositionally biased region" description="Low complexity" evidence="17">
    <location>
        <begin position="617"/>
        <end position="632"/>
    </location>
</feature>
<evidence type="ECO:0000256" key="3">
    <source>
        <dbReference type="ARBA" id="ARBA00022679"/>
    </source>
</evidence>
<evidence type="ECO:0000256" key="9">
    <source>
        <dbReference type="ARBA" id="ARBA00023163"/>
    </source>
</evidence>
<feature type="compositionally biased region" description="Basic and acidic residues" evidence="17">
    <location>
        <begin position="524"/>
        <end position="535"/>
    </location>
</feature>
<keyword evidence="8" id="KW-0805">Transcription regulation</keyword>
<dbReference type="PANTHER" id="PTHR46077">
    <property type="entry name" value="E3 UBIQUITIN-PROTEIN LIGASE TOPORS"/>
    <property type="match status" value="1"/>
</dbReference>
<feature type="domain" description="RING-type" evidence="18">
    <location>
        <begin position="61"/>
        <end position="100"/>
    </location>
</feature>
<name>A0AA97JSC8_EUBMA</name>
<evidence type="ECO:0000256" key="15">
    <source>
        <dbReference type="ARBA" id="ARBA00082108"/>
    </source>
</evidence>
<evidence type="ECO:0000313" key="20">
    <source>
        <dbReference type="RefSeq" id="XP_054843638.1"/>
    </source>
</evidence>
<dbReference type="GO" id="GO:0008270">
    <property type="term" value="F:zinc ion binding"/>
    <property type="evidence" value="ECO:0007669"/>
    <property type="project" value="UniProtKB-KW"/>
</dbReference>
<keyword evidence="3" id="KW-0808">Transferase</keyword>
<dbReference type="RefSeq" id="XP_054843638.1">
    <property type="nucleotide sequence ID" value="XM_054987663.1"/>
</dbReference>
<feature type="compositionally biased region" description="Polar residues" evidence="17">
    <location>
        <begin position="947"/>
        <end position="980"/>
    </location>
</feature>
<evidence type="ECO:0000256" key="10">
    <source>
        <dbReference type="ARBA" id="ARBA00071236"/>
    </source>
</evidence>
<keyword evidence="5 16" id="KW-0863">Zinc-finger</keyword>
<evidence type="ECO:0000313" key="19">
    <source>
        <dbReference type="Proteomes" id="UP001190640"/>
    </source>
</evidence>
<feature type="compositionally biased region" description="Basic and acidic residues" evidence="17">
    <location>
        <begin position="765"/>
        <end position="779"/>
    </location>
</feature>
<dbReference type="EC" id="2.3.2.27" evidence="2"/>
<dbReference type="GO" id="GO:0006513">
    <property type="term" value="P:protein monoubiquitination"/>
    <property type="evidence" value="ECO:0007669"/>
    <property type="project" value="TreeGrafter"/>
</dbReference>
<feature type="region of interest" description="Disordered" evidence="17">
    <location>
        <begin position="152"/>
        <end position="176"/>
    </location>
</feature>
<dbReference type="SMART" id="SM00184">
    <property type="entry name" value="RING"/>
    <property type="match status" value="1"/>
</dbReference>
<dbReference type="PROSITE" id="PS00518">
    <property type="entry name" value="ZF_RING_1"/>
    <property type="match status" value="1"/>
</dbReference>
<dbReference type="Gene3D" id="3.30.40.10">
    <property type="entry name" value="Zinc/RING finger domain, C3HC4 (zinc finger)"/>
    <property type="match status" value="1"/>
</dbReference>
<evidence type="ECO:0000256" key="6">
    <source>
        <dbReference type="ARBA" id="ARBA00022786"/>
    </source>
</evidence>
<feature type="compositionally biased region" description="Polar residues" evidence="17">
    <location>
        <begin position="509"/>
        <end position="518"/>
    </location>
</feature>
<feature type="compositionally biased region" description="Basic residues" evidence="17">
    <location>
        <begin position="580"/>
        <end position="608"/>
    </location>
</feature>
<keyword evidence="7" id="KW-0862">Zinc</keyword>
<evidence type="ECO:0000256" key="12">
    <source>
        <dbReference type="ARBA" id="ARBA00076940"/>
    </source>
</evidence>
<dbReference type="Pfam" id="PF26084">
    <property type="entry name" value="PWI_Topors"/>
    <property type="match status" value="1"/>
</dbReference>
<dbReference type="InterPro" id="IPR013083">
    <property type="entry name" value="Znf_RING/FYVE/PHD"/>
</dbReference>
<dbReference type="KEGG" id="emc:129335212"/>
<feature type="compositionally biased region" description="Basic and acidic residues" evidence="17">
    <location>
        <begin position="710"/>
        <end position="730"/>
    </location>
</feature>
<keyword evidence="19" id="KW-1185">Reference proteome</keyword>
<evidence type="ECO:0000256" key="13">
    <source>
        <dbReference type="ARBA" id="ARBA00079040"/>
    </source>
</evidence>
<dbReference type="GeneID" id="129335212"/>
<feature type="region of interest" description="Disordered" evidence="17">
    <location>
        <begin position="356"/>
        <end position="438"/>
    </location>
</feature>
<feature type="compositionally biased region" description="Polar residues" evidence="17">
    <location>
        <begin position="482"/>
        <end position="501"/>
    </location>
</feature>
<evidence type="ECO:0000256" key="2">
    <source>
        <dbReference type="ARBA" id="ARBA00012483"/>
    </source>
</evidence>
<feature type="compositionally biased region" description="Polar residues" evidence="17">
    <location>
        <begin position="878"/>
        <end position="896"/>
    </location>
</feature>
<reference evidence="20" key="1">
    <citation type="submission" date="2025-08" db="UniProtKB">
        <authorList>
            <consortium name="RefSeq"/>
        </authorList>
    </citation>
    <scope>IDENTIFICATION</scope>
    <source>
        <tissue evidence="20">Blood</tissue>
    </source>
</reference>
<evidence type="ECO:0000256" key="17">
    <source>
        <dbReference type="SAM" id="MobiDB-lite"/>
    </source>
</evidence>